<feature type="domain" description="Transcription elongation factor GreA/GreB C-terminal" evidence="1">
    <location>
        <begin position="51"/>
        <end position="124"/>
    </location>
</feature>
<evidence type="ECO:0000259" key="2">
    <source>
        <dbReference type="Pfam" id="PF14760"/>
    </source>
</evidence>
<dbReference type="RefSeq" id="WP_076585303.1">
    <property type="nucleotide sequence ID" value="NZ_FTLW01000001.1"/>
</dbReference>
<dbReference type="PANTHER" id="PTHR30437">
    <property type="entry name" value="TRANSCRIPTION ELONGATION FACTOR GREA"/>
    <property type="match status" value="1"/>
</dbReference>
<dbReference type="AlphaFoldDB" id="A0A1N6PAE3"/>
<sequence>MSTLPPILITRVDADRLDALLDSPSTRGIPGLDALRVELERAEVVEPRLVPPDVATMNSRVKFIEDASGKTFELTLVYPQQAGQPDSISILAPVGSALLGLRVGQTIQWPMPGGRMSELRLLQVLEQPEAEGRDLG</sequence>
<evidence type="ECO:0000259" key="1">
    <source>
        <dbReference type="Pfam" id="PF01272"/>
    </source>
</evidence>
<dbReference type="PANTHER" id="PTHR30437:SF5">
    <property type="entry name" value="REGULATOR OF NUCLEOSIDE DIPHOSPHATE KINASE"/>
    <property type="match status" value="1"/>
</dbReference>
<protein>
    <submittedName>
        <fullName evidence="3">Regulator of nucleoside diphosphate kinase</fullName>
    </submittedName>
</protein>
<dbReference type="STRING" id="1604334.SAMN05421546_0545"/>
<dbReference type="GO" id="GO:0006354">
    <property type="term" value="P:DNA-templated transcription elongation"/>
    <property type="evidence" value="ECO:0007669"/>
    <property type="project" value="TreeGrafter"/>
</dbReference>
<dbReference type="SUPFAM" id="SSF54534">
    <property type="entry name" value="FKBP-like"/>
    <property type="match status" value="1"/>
</dbReference>
<evidence type="ECO:0000313" key="3">
    <source>
        <dbReference type="EMBL" id="SIQ01321.1"/>
    </source>
</evidence>
<dbReference type="GO" id="GO:0032784">
    <property type="term" value="P:regulation of DNA-templated transcription elongation"/>
    <property type="evidence" value="ECO:0007669"/>
    <property type="project" value="InterPro"/>
</dbReference>
<dbReference type="EMBL" id="FTLW01000001">
    <property type="protein sequence ID" value="SIQ01321.1"/>
    <property type="molecule type" value="Genomic_DNA"/>
</dbReference>
<dbReference type="NCBIfam" id="NF004396">
    <property type="entry name" value="PRK05753.1"/>
    <property type="match status" value="1"/>
</dbReference>
<gene>
    <name evidence="3" type="ORF">SAMN05421546_0545</name>
</gene>
<dbReference type="InterPro" id="IPR029462">
    <property type="entry name" value="Rnk_N"/>
</dbReference>
<accession>A0A1N6PAE3</accession>
<keyword evidence="3" id="KW-0418">Kinase</keyword>
<evidence type="ECO:0000313" key="4">
    <source>
        <dbReference type="Proteomes" id="UP000241788"/>
    </source>
</evidence>
<proteinExistence type="predicted"/>
<dbReference type="GO" id="GO:0070063">
    <property type="term" value="F:RNA polymerase binding"/>
    <property type="evidence" value="ECO:0007669"/>
    <property type="project" value="InterPro"/>
</dbReference>
<dbReference type="Proteomes" id="UP000241788">
    <property type="component" value="Unassembled WGS sequence"/>
</dbReference>
<dbReference type="OrthoDB" id="192847at2"/>
<keyword evidence="4" id="KW-1185">Reference proteome</keyword>
<organism evidence="3 4">
    <name type="scientific">Solilutibacter tolerans</name>
    <dbReference type="NCBI Taxonomy" id="1604334"/>
    <lineage>
        <taxon>Bacteria</taxon>
        <taxon>Pseudomonadati</taxon>
        <taxon>Pseudomonadota</taxon>
        <taxon>Gammaproteobacteria</taxon>
        <taxon>Lysobacterales</taxon>
        <taxon>Lysobacteraceae</taxon>
        <taxon>Solilutibacter</taxon>
    </lineage>
</organism>
<dbReference type="InterPro" id="IPR036953">
    <property type="entry name" value="GreA/GreB_C_sf"/>
</dbReference>
<reference evidence="4" key="1">
    <citation type="submission" date="2017-01" db="EMBL/GenBank/DDBJ databases">
        <authorList>
            <person name="Varghese N."/>
            <person name="Submissions S."/>
        </authorList>
    </citation>
    <scope>NUCLEOTIDE SEQUENCE [LARGE SCALE GENOMIC DNA]</scope>
    <source>
        <strain evidence="4">UM1</strain>
    </source>
</reference>
<keyword evidence="3" id="KW-0808">Transferase</keyword>
<dbReference type="GO" id="GO:0016301">
    <property type="term" value="F:kinase activity"/>
    <property type="evidence" value="ECO:0007669"/>
    <property type="project" value="UniProtKB-KW"/>
</dbReference>
<dbReference type="Gene3D" id="3.10.50.30">
    <property type="entry name" value="Transcription elongation factor, GreA/GreB, C-terminal domain"/>
    <property type="match status" value="1"/>
</dbReference>
<dbReference type="Pfam" id="PF01272">
    <property type="entry name" value="GreA_GreB"/>
    <property type="match status" value="1"/>
</dbReference>
<feature type="domain" description="Regulator of nucleoside diphosphate kinase N-terminal" evidence="2">
    <location>
        <begin position="5"/>
        <end position="45"/>
    </location>
</feature>
<dbReference type="GO" id="GO:0003677">
    <property type="term" value="F:DNA binding"/>
    <property type="evidence" value="ECO:0007669"/>
    <property type="project" value="InterPro"/>
</dbReference>
<dbReference type="InterPro" id="IPR023459">
    <property type="entry name" value="Tscrpt_elong_fac_GreA/B_fam"/>
</dbReference>
<dbReference type="Gene3D" id="1.10.286.20">
    <property type="match status" value="1"/>
</dbReference>
<dbReference type="InterPro" id="IPR001437">
    <property type="entry name" value="Tscrpt_elong_fac_GreA/B_C"/>
</dbReference>
<dbReference type="Pfam" id="PF14760">
    <property type="entry name" value="Rnk_N"/>
    <property type="match status" value="1"/>
</dbReference>
<name>A0A1N6PAE3_9GAMM</name>